<gene>
    <name evidence="8" type="primary">stc1</name>
    <name evidence="8" type="ORF">CLIT_2c00280</name>
</gene>
<sequence>MDYGEELYYKDGEIKKIILDSWRRCEEYGVDREHGRGKRASEFDIKNIRDRNIQLINVAIPIMKKMYQVVKGSGFSVMLTDGNGYLLEAIGDEEIMKKAQELNFVKGALWTEEAVGTNAIGTALQIDQPLQTIGNEHYCKNQHSWTCSAAPIHDDEGNIIGCIDMSGECKKAHTHTLGMVITVAYSIESQIELIKSNNLINATFSSIRDGMIIFDDNMNIKKANEKAAEILGYSNRDIIGKSMDVIANETDFLSGAVNGDKCYENLDCDFHTSGGGVIKCSVKSVPVLLADKTIGTVVTFKKSSHVHKMANKVAGYKAVYKFCDIVTQDEKMNKIIEHAKKVSLTDCSVLITGQSGTGKELFAQSIHNHSKRAEEPFIAINCASIPRDLMESELFGYEKGAFTGAAKTGRPGKFEIADGGTIFLDEIGEMPLEMQSKLLRFLDNKKISRIGGSYEKILDVRIIAATNRDLVQEISKKNFRQDLYYRLNVMNINIMSLAERIEDVELLAKYFVERLNISQNNKKIISSDYIEKLKSRSWKGNVRELQNAVARVYYLCEEEIINDGYDYEKALRQKVDEIKMEHSGIVHIESVEMQNIKNALARCGGNVQKASSILKMSRATIYRKIKKYAIQT</sequence>
<dbReference type="NCBIfam" id="TIGR00229">
    <property type="entry name" value="sensory_box"/>
    <property type="match status" value="1"/>
</dbReference>
<dbReference type="InterPro" id="IPR009057">
    <property type="entry name" value="Homeodomain-like_sf"/>
</dbReference>
<dbReference type="RefSeq" id="WP_038260789.1">
    <property type="nucleotide sequence ID" value="NZ_FSRH01000001.1"/>
</dbReference>
<dbReference type="FunFam" id="3.40.50.300:FF:000006">
    <property type="entry name" value="DNA-binding transcriptional regulator NtrC"/>
    <property type="match status" value="1"/>
</dbReference>
<reference evidence="8 9" key="1">
    <citation type="submission" date="2014-03" db="EMBL/GenBank/DDBJ databases">
        <title>Genome sequence of Clostridium litorale W6, DSM 5388.</title>
        <authorList>
            <person name="Poehlein A."/>
            <person name="Jagirdar A."/>
            <person name="Khonsari B."/>
            <person name="Chibani C.M."/>
            <person name="Gutierrez Gutierrez D.A."/>
            <person name="Davydova E."/>
            <person name="Alghaithi H.S."/>
            <person name="Nair K.P."/>
            <person name="Dhamotharan K."/>
            <person name="Chandran L."/>
            <person name="G W."/>
            <person name="Daniel R."/>
        </authorList>
    </citation>
    <scope>NUCLEOTIDE SEQUENCE [LARGE SCALE GENOMIC DNA]</scope>
    <source>
        <strain evidence="8 9">W6</strain>
    </source>
</reference>
<dbReference type="InterPro" id="IPR002078">
    <property type="entry name" value="Sigma_54_int"/>
</dbReference>
<dbReference type="InterPro" id="IPR035965">
    <property type="entry name" value="PAS-like_dom_sf"/>
</dbReference>
<dbReference type="eggNOG" id="COG3284">
    <property type="taxonomic scope" value="Bacteria"/>
</dbReference>
<dbReference type="Pfam" id="PF25601">
    <property type="entry name" value="AAA_lid_14"/>
    <property type="match status" value="1"/>
</dbReference>
<keyword evidence="9" id="KW-1185">Reference proteome</keyword>
<dbReference type="InterPro" id="IPR003593">
    <property type="entry name" value="AAA+_ATPase"/>
</dbReference>
<dbReference type="PROSITE" id="PS50045">
    <property type="entry name" value="SIGMA54_INTERACT_4"/>
    <property type="match status" value="1"/>
</dbReference>
<dbReference type="STRING" id="1121324.CLIT_2c00280"/>
<dbReference type="Gene3D" id="3.40.50.300">
    <property type="entry name" value="P-loop containing nucleotide triphosphate hydrolases"/>
    <property type="match status" value="1"/>
</dbReference>
<evidence type="ECO:0000259" key="6">
    <source>
        <dbReference type="PROSITE" id="PS50045"/>
    </source>
</evidence>
<dbReference type="PANTHER" id="PTHR32071">
    <property type="entry name" value="TRANSCRIPTIONAL REGULATORY PROTEIN"/>
    <property type="match status" value="1"/>
</dbReference>
<dbReference type="Pfam" id="PF00158">
    <property type="entry name" value="Sigma54_activat"/>
    <property type="match status" value="1"/>
</dbReference>
<dbReference type="Pfam" id="PF13188">
    <property type="entry name" value="PAS_8"/>
    <property type="match status" value="1"/>
</dbReference>
<feature type="domain" description="PAS" evidence="7">
    <location>
        <begin position="196"/>
        <end position="249"/>
    </location>
</feature>
<name>A0A069RQH2_PEPLI</name>
<dbReference type="InterPro" id="IPR002197">
    <property type="entry name" value="HTH_Fis"/>
</dbReference>
<feature type="domain" description="Sigma-54 factor interaction" evidence="6">
    <location>
        <begin position="325"/>
        <end position="554"/>
    </location>
</feature>
<dbReference type="SMART" id="SM00382">
    <property type="entry name" value="AAA"/>
    <property type="match status" value="1"/>
</dbReference>
<keyword evidence="4" id="KW-0238">DNA-binding</keyword>
<dbReference type="PROSITE" id="PS00676">
    <property type="entry name" value="SIGMA54_INTERACT_2"/>
    <property type="match status" value="1"/>
</dbReference>
<keyword evidence="2" id="KW-0067">ATP-binding</keyword>
<dbReference type="SUPFAM" id="SSF55785">
    <property type="entry name" value="PYP-like sensor domain (PAS domain)"/>
    <property type="match status" value="1"/>
</dbReference>
<dbReference type="Gene3D" id="3.30.450.20">
    <property type="entry name" value="PAS domain"/>
    <property type="match status" value="1"/>
</dbReference>
<dbReference type="SUPFAM" id="SSF46689">
    <property type="entry name" value="Homeodomain-like"/>
    <property type="match status" value="1"/>
</dbReference>
<dbReference type="GO" id="GO:0006355">
    <property type="term" value="P:regulation of DNA-templated transcription"/>
    <property type="evidence" value="ECO:0007669"/>
    <property type="project" value="InterPro"/>
</dbReference>
<dbReference type="GO" id="GO:0043565">
    <property type="term" value="F:sequence-specific DNA binding"/>
    <property type="evidence" value="ECO:0007669"/>
    <property type="project" value="InterPro"/>
</dbReference>
<keyword evidence="1" id="KW-0547">Nucleotide-binding</keyword>
<evidence type="ECO:0000256" key="3">
    <source>
        <dbReference type="ARBA" id="ARBA00023015"/>
    </source>
</evidence>
<evidence type="ECO:0000256" key="4">
    <source>
        <dbReference type="ARBA" id="ARBA00023125"/>
    </source>
</evidence>
<dbReference type="CDD" id="cd00130">
    <property type="entry name" value="PAS"/>
    <property type="match status" value="1"/>
</dbReference>
<evidence type="ECO:0000256" key="5">
    <source>
        <dbReference type="ARBA" id="ARBA00023163"/>
    </source>
</evidence>
<keyword evidence="5" id="KW-0804">Transcription</keyword>
<dbReference type="AlphaFoldDB" id="A0A069RQH2"/>
<dbReference type="Gene3D" id="1.10.8.60">
    <property type="match status" value="1"/>
</dbReference>
<dbReference type="PRINTS" id="PR01590">
    <property type="entry name" value="HTHFIS"/>
</dbReference>
<dbReference type="InterPro" id="IPR000014">
    <property type="entry name" value="PAS"/>
</dbReference>
<dbReference type="Pfam" id="PF02954">
    <property type="entry name" value="HTH_8"/>
    <property type="match status" value="1"/>
</dbReference>
<dbReference type="InterPro" id="IPR003018">
    <property type="entry name" value="GAF"/>
</dbReference>
<evidence type="ECO:0000256" key="1">
    <source>
        <dbReference type="ARBA" id="ARBA00022741"/>
    </source>
</evidence>
<dbReference type="GO" id="GO:0005524">
    <property type="term" value="F:ATP binding"/>
    <property type="evidence" value="ECO:0007669"/>
    <property type="project" value="UniProtKB-KW"/>
</dbReference>
<dbReference type="EMBL" id="JJMM01000002">
    <property type="protein sequence ID" value="KDR96422.1"/>
    <property type="molecule type" value="Genomic_DNA"/>
</dbReference>
<comment type="caution">
    <text evidence="8">The sequence shown here is derived from an EMBL/GenBank/DDBJ whole genome shotgun (WGS) entry which is preliminary data.</text>
</comment>
<dbReference type="Gene3D" id="1.10.10.60">
    <property type="entry name" value="Homeodomain-like"/>
    <property type="match status" value="1"/>
</dbReference>
<dbReference type="InterPro" id="IPR058031">
    <property type="entry name" value="AAA_lid_NorR"/>
</dbReference>
<dbReference type="InterPro" id="IPR025662">
    <property type="entry name" value="Sigma_54_int_dom_ATP-bd_1"/>
</dbReference>
<dbReference type="PANTHER" id="PTHR32071:SF57">
    <property type="entry name" value="C4-DICARBOXYLATE TRANSPORT TRANSCRIPTIONAL REGULATORY PROTEIN DCTD"/>
    <property type="match status" value="1"/>
</dbReference>
<dbReference type="PROSITE" id="PS00675">
    <property type="entry name" value="SIGMA54_INTERACT_1"/>
    <property type="match status" value="1"/>
</dbReference>
<keyword evidence="3" id="KW-0805">Transcription regulation</keyword>
<dbReference type="InterPro" id="IPR027417">
    <property type="entry name" value="P-loop_NTPase"/>
</dbReference>
<dbReference type="SUPFAM" id="SSF52540">
    <property type="entry name" value="P-loop containing nucleoside triphosphate hydrolases"/>
    <property type="match status" value="1"/>
</dbReference>
<evidence type="ECO:0000259" key="7">
    <source>
        <dbReference type="PROSITE" id="PS50112"/>
    </source>
</evidence>
<evidence type="ECO:0000313" key="9">
    <source>
        <dbReference type="Proteomes" id="UP000027946"/>
    </source>
</evidence>
<evidence type="ECO:0000313" key="8">
    <source>
        <dbReference type="EMBL" id="KDR96422.1"/>
    </source>
</evidence>
<dbReference type="Proteomes" id="UP000027946">
    <property type="component" value="Unassembled WGS sequence"/>
</dbReference>
<accession>A0A069RQH2</accession>
<dbReference type="Gene3D" id="3.30.450.40">
    <property type="match status" value="1"/>
</dbReference>
<dbReference type="PROSITE" id="PS50112">
    <property type="entry name" value="PAS"/>
    <property type="match status" value="1"/>
</dbReference>
<dbReference type="SMART" id="SM00091">
    <property type="entry name" value="PAS"/>
    <property type="match status" value="1"/>
</dbReference>
<evidence type="ECO:0000256" key="2">
    <source>
        <dbReference type="ARBA" id="ARBA00022840"/>
    </source>
</evidence>
<protein>
    <submittedName>
        <fullName evidence="8">Signal-transduction and transcriptional-control protein Stc</fullName>
    </submittedName>
</protein>
<dbReference type="InterPro" id="IPR025943">
    <property type="entry name" value="Sigma_54_int_dom_ATP-bd_2"/>
</dbReference>
<dbReference type="CDD" id="cd00009">
    <property type="entry name" value="AAA"/>
    <property type="match status" value="1"/>
</dbReference>
<dbReference type="InterPro" id="IPR029016">
    <property type="entry name" value="GAF-like_dom_sf"/>
</dbReference>
<dbReference type="Pfam" id="PF01590">
    <property type="entry name" value="GAF"/>
    <property type="match status" value="1"/>
</dbReference>
<organism evidence="8 9">
    <name type="scientific">Peptoclostridium litorale DSM 5388</name>
    <dbReference type="NCBI Taxonomy" id="1121324"/>
    <lineage>
        <taxon>Bacteria</taxon>
        <taxon>Bacillati</taxon>
        <taxon>Bacillota</taxon>
        <taxon>Clostridia</taxon>
        <taxon>Peptostreptococcales</taxon>
        <taxon>Peptoclostridiaceae</taxon>
        <taxon>Peptoclostridium</taxon>
    </lineage>
</organism>
<proteinExistence type="predicted"/>